<feature type="domain" description="ABC transmembrane type-1" evidence="8">
    <location>
        <begin position="55"/>
        <end position="269"/>
    </location>
</feature>
<dbReference type="RefSeq" id="WP_121649312.1">
    <property type="nucleotide sequence ID" value="NZ_RCUX01000010.1"/>
</dbReference>
<keyword evidence="2 7" id="KW-0813">Transport</keyword>
<comment type="similarity">
    <text evidence="7">Belongs to the binding-protein-dependent transport system permease family.</text>
</comment>
<feature type="transmembrane region" description="Helical" evidence="7">
    <location>
        <begin position="56"/>
        <end position="77"/>
    </location>
</feature>
<dbReference type="Proteomes" id="UP000272503">
    <property type="component" value="Unassembled WGS sequence"/>
</dbReference>
<evidence type="ECO:0000313" key="9">
    <source>
        <dbReference type="EMBL" id="RLP74564.1"/>
    </source>
</evidence>
<evidence type="ECO:0000256" key="2">
    <source>
        <dbReference type="ARBA" id="ARBA00022448"/>
    </source>
</evidence>
<sequence length="282" mass="30573">MLKRNRKVGFYLTLPAVLLMAAMTIIPVVSVLQRALSGNEAFGRLFTSPGFSQVMVNTALWTVLSVVGALVLGYFGAMILQSKYLRGVGLWRSLFLIPWIIPGVVGATIWKWNFSRDYGQINQVLLNMGVISSPIEWLSDPNLVLFALVIVQIWSTAPFVILLVSAALTGIPAERYEAARLDGANGFNLLRYITLPAVSATTALSALTLVTWALNAFTIIFVATKGGPAGSSTILPVLLYQAFQTGDESMVAVIALLQLVLSAIFATVYIRSMRNELEESAA</sequence>
<dbReference type="PANTHER" id="PTHR43005">
    <property type="entry name" value="BLR7065 PROTEIN"/>
    <property type="match status" value="1"/>
</dbReference>
<organism evidence="9 10">
    <name type="scientific">Mycetocola tolaasinivorans</name>
    <dbReference type="NCBI Taxonomy" id="76635"/>
    <lineage>
        <taxon>Bacteria</taxon>
        <taxon>Bacillati</taxon>
        <taxon>Actinomycetota</taxon>
        <taxon>Actinomycetes</taxon>
        <taxon>Micrococcales</taxon>
        <taxon>Microbacteriaceae</taxon>
        <taxon>Mycetocola</taxon>
    </lineage>
</organism>
<evidence type="ECO:0000256" key="7">
    <source>
        <dbReference type="RuleBase" id="RU363032"/>
    </source>
</evidence>
<feature type="transmembrane region" description="Helical" evidence="7">
    <location>
        <begin position="251"/>
        <end position="270"/>
    </location>
</feature>
<comment type="subcellular location">
    <subcellularLocation>
        <location evidence="1 7">Cell membrane</location>
        <topology evidence="1 7">Multi-pass membrane protein</topology>
    </subcellularLocation>
</comment>
<dbReference type="PROSITE" id="PS50928">
    <property type="entry name" value="ABC_TM1"/>
    <property type="match status" value="1"/>
</dbReference>
<dbReference type="OrthoDB" id="34224at2"/>
<feature type="transmembrane region" description="Helical" evidence="7">
    <location>
        <begin position="189"/>
        <end position="210"/>
    </location>
</feature>
<evidence type="ECO:0000259" key="8">
    <source>
        <dbReference type="PROSITE" id="PS50928"/>
    </source>
</evidence>
<dbReference type="Pfam" id="PF00528">
    <property type="entry name" value="BPD_transp_1"/>
    <property type="match status" value="1"/>
</dbReference>
<keyword evidence="3" id="KW-1003">Cell membrane</keyword>
<dbReference type="AlphaFoldDB" id="A0A3L7A384"/>
<dbReference type="CDD" id="cd06261">
    <property type="entry name" value="TM_PBP2"/>
    <property type="match status" value="1"/>
</dbReference>
<feature type="transmembrane region" description="Helical" evidence="7">
    <location>
        <begin position="216"/>
        <end position="239"/>
    </location>
</feature>
<evidence type="ECO:0000256" key="6">
    <source>
        <dbReference type="ARBA" id="ARBA00023136"/>
    </source>
</evidence>
<feature type="transmembrane region" description="Helical" evidence="7">
    <location>
        <begin position="12"/>
        <end position="36"/>
    </location>
</feature>
<feature type="transmembrane region" description="Helical" evidence="7">
    <location>
        <begin position="89"/>
        <end position="110"/>
    </location>
</feature>
<keyword evidence="6 7" id="KW-0472">Membrane</keyword>
<dbReference type="GO" id="GO:0055085">
    <property type="term" value="P:transmembrane transport"/>
    <property type="evidence" value="ECO:0007669"/>
    <property type="project" value="InterPro"/>
</dbReference>
<accession>A0A3L7A384</accession>
<protein>
    <submittedName>
        <fullName evidence="9">Sugar ABC transporter permease</fullName>
    </submittedName>
</protein>
<dbReference type="GO" id="GO:0005886">
    <property type="term" value="C:plasma membrane"/>
    <property type="evidence" value="ECO:0007669"/>
    <property type="project" value="UniProtKB-SubCell"/>
</dbReference>
<evidence type="ECO:0000256" key="4">
    <source>
        <dbReference type="ARBA" id="ARBA00022692"/>
    </source>
</evidence>
<keyword evidence="4 7" id="KW-0812">Transmembrane</keyword>
<dbReference type="InterPro" id="IPR000515">
    <property type="entry name" value="MetI-like"/>
</dbReference>
<keyword evidence="10" id="KW-1185">Reference proteome</keyword>
<evidence type="ECO:0000313" key="10">
    <source>
        <dbReference type="Proteomes" id="UP000272503"/>
    </source>
</evidence>
<dbReference type="EMBL" id="RCUX01000010">
    <property type="protein sequence ID" value="RLP74564.1"/>
    <property type="molecule type" value="Genomic_DNA"/>
</dbReference>
<dbReference type="Gene3D" id="1.10.3720.10">
    <property type="entry name" value="MetI-like"/>
    <property type="match status" value="1"/>
</dbReference>
<dbReference type="InterPro" id="IPR035906">
    <property type="entry name" value="MetI-like_sf"/>
</dbReference>
<keyword evidence="5 7" id="KW-1133">Transmembrane helix</keyword>
<gene>
    <name evidence="9" type="ORF">D9V32_12815</name>
</gene>
<evidence type="ECO:0000256" key="5">
    <source>
        <dbReference type="ARBA" id="ARBA00022989"/>
    </source>
</evidence>
<comment type="caution">
    <text evidence="9">The sequence shown here is derived from an EMBL/GenBank/DDBJ whole genome shotgun (WGS) entry which is preliminary data.</text>
</comment>
<dbReference type="PANTHER" id="PTHR43005:SF1">
    <property type="entry name" value="SPERMIDINE_PUTRESCINE TRANSPORT SYSTEM PERMEASE PROTEIN"/>
    <property type="match status" value="1"/>
</dbReference>
<proteinExistence type="inferred from homology"/>
<feature type="transmembrane region" description="Helical" evidence="7">
    <location>
        <begin position="143"/>
        <end position="168"/>
    </location>
</feature>
<evidence type="ECO:0000256" key="1">
    <source>
        <dbReference type="ARBA" id="ARBA00004651"/>
    </source>
</evidence>
<dbReference type="SUPFAM" id="SSF161098">
    <property type="entry name" value="MetI-like"/>
    <property type="match status" value="1"/>
</dbReference>
<evidence type="ECO:0000256" key="3">
    <source>
        <dbReference type="ARBA" id="ARBA00022475"/>
    </source>
</evidence>
<reference evidence="9 10" key="1">
    <citation type="submission" date="2018-10" db="EMBL/GenBank/DDBJ databases">
        <authorList>
            <person name="Li J."/>
        </authorList>
    </citation>
    <scope>NUCLEOTIDE SEQUENCE [LARGE SCALE GENOMIC DNA]</scope>
    <source>
        <strain evidence="9 10">IF 016277</strain>
    </source>
</reference>
<name>A0A3L7A384_9MICO</name>